<feature type="signal peptide" evidence="1">
    <location>
        <begin position="1"/>
        <end position="18"/>
    </location>
</feature>
<dbReference type="Proteomes" id="UP000006038">
    <property type="component" value="Chromosome 3"/>
</dbReference>
<protein>
    <submittedName>
        <fullName evidence="2">Uncharacterized protein</fullName>
    </submittedName>
</protein>
<dbReference type="Gramene" id="OB03G38410.1">
    <property type="protein sequence ID" value="OB03G38410.1"/>
    <property type="gene ID" value="OB03G38410"/>
</dbReference>
<organism evidence="2">
    <name type="scientific">Oryza brachyantha</name>
    <name type="common">malo sina</name>
    <dbReference type="NCBI Taxonomy" id="4533"/>
    <lineage>
        <taxon>Eukaryota</taxon>
        <taxon>Viridiplantae</taxon>
        <taxon>Streptophyta</taxon>
        <taxon>Embryophyta</taxon>
        <taxon>Tracheophyta</taxon>
        <taxon>Spermatophyta</taxon>
        <taxon>Magnoliopsida</taxon>
        <taxon>Liliopsida</taxon>
        <taxon>Poales</taxon>
        <taxon>Poaceae</taxon>
        <taxon>BOP clade</taxon>
        <taxon>Oryzoideae</taxon>
        <taxon>Oryzeae</taxon>
        <taxon>Oryzinae</taxon>
        <taxon>Oryza</taxon>
    </lineage>
</organism>
<evidence type="ECO:0000313" key="2">
    <source>
        <dbReference type="EnsemblPlants" id="OB03G38410.1"/>
    </source>
</evidence>
<evidence type="ECO:0000313" key="3">
    <source>
        <dbReference type="Proteomes" id="UP000006038"/>
    </source>
</evidence>
<accession>J3LS15</accession>
<feature type="chain" id="PRO_5003774179" evidence="1">
    <location>
        <begin position="19"/>
        <end position="101"/>
    </location>
</feature>
<reference evidence="2" key="2">
    <citation type="submission" date="2013-04" db="UniProtKB">
        <authorList>
            <consortium name="EnsemblPlants"/>
        </authorList>
    </citation>
    <scope>IDENTIFICATION</scope>
</reference>
<proteinExistence type="predicted"/>
<keyword evidence="1" id="KW-0732">Signal</keyword>
<evidence type="ECO:0000256" key="1">
    <source>
        <dbReference type="SAM" id="SignalP"/>
    </source>
</evidence>
<sequence length="101" mass="10768">LHFFILLFLFVLVSNLETKIPLATIFTIRPALSLSSLFLLPSSVGCISFSVFLSGWLSSTLVVALTLDLSLSLLHKGMCMHECLSRASIAGAPAITPTSTG</sequence>
<reference evidence="2" key="1">
    <citation type="journal article" date="2013" name="Nat. Commun.">
        <title>Whole-genome sequencing of Oryza brachyantha reveals mechanisms underlying Oryza genome evolution.</title>
        <authorList>
            <person name="Chen J."/>
            <person name="Huang Q."/>
            <person name="Gao D."/>
            <person name="Wang J."/>
            <person name="Lang Y."/>
            <person name="Liu T."/>
            <person name="Li B."/>
            <person name="Bai Z."/>
            <person name="Luis Goicoechea J."/>
            <person name="Liang C."/>
            <person name="Chen C."/>
            <person name="Zhang W."/>
            <person name="Sun S."/>
            <person name="Liao Y."/>
            <person name="Zhang X."/>
            <person name="Yang L."/>
            <person name="Song C."/>
            <person name="Wang M."/>
            <person name="Shi J."/>
            <person name="Liu G."/>
            <person name="Liu J."/>
            <person name="Zhou H."/>
            <person name="Zhou W."/>
            <person name="Yu Q."/>
            <person name="An N."/>
            <person name="Chen Y."/>
            <person name="Cai Q."/>
            <person name="Wang B."/>
            <person name="Liu B."/>
            <person name="Min J."/>
            <person name="Huang Y."/>
            <person name="Wu H."/>
            <person name="Li Z."/>
            <person name="Zhang Y."/>
            <person name="Yin Y."/>
            <person name="Song W."/>
            <person name="Jiang J."/>
            <person name="Jackson S.A."/>
            <person name="Wing R.A."/>
            <person name="Wang J."/>
            <person name="Chen M."/>
        </authorList>
    </citation>
    <scope>NUCLEOTIDE SEQUENCE [LARGE SCALE GENOMIC DNA]</scope>
    <source>
        <strain evidence="2">cv. IRGC 101232</strain>
    </source>
</reference>
<dbReference type="EnsemblPlants" id="OB03G38410.1">
    <property type="protein sequence ID" value="OB03G38410.1"/>
    <property type="gene ID" value="OB03G38410"/>
</dbReference>
<dbReference type="HOGENOM" id="CLU_2298910_0_0_1"/>
<keyword evidence="3" id="KW-1185">Reference proteome</keyword>
<name>J3LS15_ORYBR</name>
<dbReference type="AlphaFoldDB" id="J3LS15"/>